<dbReference type="Proteomes" id="UP001274896">
    <property type="component" value="Unassembled WGS sequence"/>
</dbReference>
<keyword evidence="3" id="KW-1185">Reference proteome</keyword>
<feature type="transmembrane region" description="Helical" evidence="1">
    <location>
        <begin position="60"/>
        <end position="77"/>
    </location>
</feature>
<protein>
    <submittedName>
        <fullName evidence="2">Uncharacterized protein</fullName>
    </submittedName>
</protein>
<comment type="caution">
    <text evidence="2">The sequence shown here is derived from an EMBL/GenBank/DDBJ whole genome shotgun (WGS) entry which is preliminary data.</text>
</comment>
<proteinExistence type="predicted"/>
<sequence>MVWEWNGYTSNRKTFSVPLPSLLDIYKTHLASKTCSIVGDSTHALRNFFSPAWEKIPDTVYLYTLYILCIFYIVGYLF</sequence>
<organism evidence="2 3">
    <name type="scientific">Hemibagrus guttatus</name>
    <dbReference type="NCBI Taxonomy" id="175788"/>
    <lineage>
        <taxon>Eukaryota</taxon>
        <taxon>Metazoa</taxon>
        <taxon>Chordata</taxon>
        <taxon>Craniata</taxon>
        <taxon>Vertebrata</taxon>
        <taxon>Euteleostomi</taxon>
        <taxon>Actinopterygii</taxon>
        <taxon>Neopterygii</taxon>
        <taxon>Teleostei</taxon>
        <taxon>Ostariophysi</taxon>
        <taxon>Siluriformes</taxon>
        <taxon>Bagridae</taxon>
        <taxon>Hemibagrus</taxon>
    </lineage>
</organism>
<evidence type="ECO:0000313" key="3">
    <source>
        <dbReference type="Proteomes" id="UP001274896"/>
    </source>
</evidence>
<reference evidence="2" key="1">
    <citation type="submission" date="2023-06" db="EMBL/GenBank/DDBJ databases">
        <title>Male Hemibagrus guttatus genome.</title>
        <authorList>
            <person name="Bian C."/>
        </authorList>
    </citation>
    <scope>NUCLEOTIDE SEQUENCE</scope>
    <source>
        <strain evidence="2">Male_cb2023</strain>
        <tissue evidence="2">Muscle</tissue>
    </source>
</reference>
<dbReference type="EMBL" id="JAUCMX010000025">
    <property type="protein sequence ID" value="KAK3510945.1"/>
    <property type="molecule type" value="Genomic_DNA"/>
</dbReference>
<evidence type="ECO:0000256" key="1">
    <source>
        <dbReference type="SAM" id="Phobius"/>
    </source>
</evidence>
<keyword evidence="1" id="KW-0812">Transmembrane</keyword>
<keyword evidence="1" id="KW-0472">Membrane</keyword>
<gene>
    <name evidence="2" type="ORF">QTP70_027818</name>
</gene>
<name>A0AAE0ULT3_9TELE</name>
<keyword evidence="1" id="KW-1133">Transmembrane helix</keyword>
<accession>A0AAE0ULT3</accession>
<dbReference type="AlphaFoldDB" id="A0AAE0ULT3"/>
<evidence type="ECO:0000313" key="2">
    <source>
        <dbReference type="EMBL" id="KAK3510945.1"/>
    </source>
</evidence>